<keyword evidence="3" id="KW-1185">Reference proteome</keyword>
<sequence length="108" mass="11497">MAPTVVLITGANRGLGAGLTKRFLAEPPHLRAKPYRWDRRAACARKTVDHAVTTGQIFIAAVRDPSHPTVANLSAAPKGQGTKLVVVKYDAAVEQSPFDVVASLKGRP</sequence>
<reference evidence="1" key="2">
    <citation type="submission" date="2010-07" db="EMBL/GenBank/DDBJ databases">
        <authorList>
            <consortium name="The Broad Institute Genome Sequencing Platform"/>
            <consortium name="Broad Institute Genome Sequencing Center for Infectious Disease"/>
            <person name="Ma L.-J."/>
            <person name="Dead R."/>
            <person name="Young S."/>
            <person name="Zeng Q."/>
            <person name="Koehrsen M."/>
            <person name="Alvarado L."/>
            <person name="Berlin A."/>
            <person name="Chapman S.B."/>
            <person name="Chen Z."/>
            <person name="Freedman E."/>
            <person name="Gellesch M."/>
            <person name="Goldberg J."/>
            <person name="Griggs A."/>
            <person name="Gujja S."/>
            <person name="Heilman E.R."/>
            <person name="Heiman D."/>
            <person name="Hepburn T."/>
            <person name="Howarth C."/>
            <person name="Jen D."/>
            <person name="Larson L."/>
            <person name="Mehta T."/>
            <person name="Neiman D."/>
            <person name="Pearson M."/>
            <person name="Roberts A."/>
            <person name="Saif S."/>
            <person name="Shea T."/>
            <person name="Shenoy N."/>
            <person name="Sisk P."/>
            <person name="Stolte C."/>
            <person name="Sykes S."/>
            <person name="Walk T."/>
            <person name="White J."/>
            <person name="Yandava C."/>
            <person name="Haas B."/>
            <person name="Nusbaum C."/>
            <person name="Birren B."/>
        </authorList>
    </citation>
    <scope>NUCLEOTIDE SEQUENCE</scope>
    <source>
        <strain evidence="1">R3-111a-1</strain>
    </source>
</reference>
<reference evidence="3" key="1">
    <citation type="submission" date="2010-07" db="EMBL/GenBank/DDBJ databases">
        <title>The genome sequence of Gaeumannomyces graminis var. tritici strain R3-111a-1.</title>
        <authorList>
            <consortium name="The Broad Institute Genome Sequencing Platform"/>
            <person name="Ma L.-J."/>
            <person name="Dead R."/>
            <person name="Young S."/>
            <person name="Zeng Q."/>
            <person name="Koehrsen M."/>
            <person name="Alvarado L."/>
            <person name="Berlin A."/>
            <person name="Chapman S.B."/>
            <person name="Chen Z."/>
            <person name="Freedman E."/>
            <person name="Gellesch M."/>
            <person name="Goldberg J."/>
            <person name="Griggs A."/>
            <person name="Gujja S."/>
            <person name="Heilman E.R."/>
            <person name="Heiman D."/>
            <person name="Hepburn T."/>
            <person name="Howarth C."/>
            <person name="Jen D."/>
            <person name="Larson L."/>
            <person name="Mehta T."/>
            <person name="Neiman D."/>
            <person name="Pearson M."/>
            <person name="Roberts A."/>
            <person name="Saif S."/>
            <person name="Shea T."/>
            <person name="Shenoy N."/>
            <person name="Sisk P."/>
            <person name="Stolte C."/>
            <person name="Sykes S."/>
            <person name="Walk T."/>
            <person name="White J."/>
            <person name="Yandava C."/>
            <person name="Haas B."/>
            <person name="Nusbaum C."/>
            <person name="Birren B."/>
        </authorList>
    </citation>
    <scope>NUCLEOTIDE SEQUENCE [LARGE SCALE GENOMIC DNA]</scope>
    <source>
        <strain evidence="3">R3-111a-1</strain>
    </source>
</reference>
<dbReference type="AlphaFoldDB" id="J3NHJ8"/>
<dbReference type="GeneID" id="20341193"/>
<reference evidence="1" key="3">
    <citation type="submission" date="2010-09" db="EMBL/GenBank/DDBJ databases">
        <title>Annotation of Gaeumannomyces graminis var. tritici R3-111a-1.</title>
        <authorList>
            <consortium name="The Broad Institute Genome Sequencing Platform"/>
            <person name="Ma L.-J."/>
            <person name="Dead R."/>
            <person name="Young S.K."/>
            <person name="Zeng Q."/>
            <person name="Gargeya S."/>
            <person name="Fitzgerald M."/>
            <person name="Haas B."/>
            <person name="Abouelleil A."/>
            <person name="Alvarado L."/>
            <person name="Arachchi H.M."/>
            <person name="Berlin A."/>
            <person name="Brown A."/>
            <person name="Chapman S.B."/>
            <person name="Chen Z."/>
            <person name="Dunbar C."/>
            <person name="Freedman E."/>
            <person name="Gearin G."/>
            <person name="Gellesch M."/>
            <person name="Goldberg J."/>
            <person name="Griggs A."/>
            <person name="Gujja S."/>
            <person name="Heiman D."/>
            <person name="Howarth C."/>
            <person name="Larson L."/>
            <person name="Lui A."/>
            <person name="MacDonald P.J.P."/>
            <person name="Mehta T."/>
            <person name="Montmayeur A."/>
            <person name="Murphy C."/>
            <person name="Neiman D."/>
            <person name="Pearson M."/>
            <person name="Priest M."/>
            <person name="Roberts A."/>
            <person name="Saif S."/>
            <person name="Shea T."/>
            <person name="Shenoy N."/>
            <person name="Sisk P."/>
            <person name="Stolte C."/>
            <person name="Sykes S."/>
            <person name="Yandava C."/>
            <person name="Wortman J."/>
            <person name="Nusbaum C."/>
            <person name="Birren B."/>
        </authorList>
    </citation>
    <scope>NUCLEOTIDE SEQUENCE</scope>
    <source>
        <strain evidence="1">R3-111a-1</strain>
    </source>
</reference>
<reference evidence="2" key="4">
    <citation type="journal article" date="2015" name="G3 (Bethesda)">
        <title>Genome sequences of three phytopathogenic species of the Magnaporthaceae family of fungi.</title>
        <authorList>
            <person name="Okagaki L.H."/>
            <person name="Nunes C.C."/>
            <person name="Sailsbery J."/>
            <person name="Clay B."/>
            <person name="Brown D."/>
            <person name="John T."/>
            <person name="Oh Y."/>
            <person name="Young N."/>
            <person name="Fitzgerald M."/>
            <person name="Haas B.J."/>
            <person name="Zeng Q."/>
            <person name="Young S."/>
            <person name="Adiconis X."/>
            <person name="Fan L."/>
            <person name="Levin J.Z."/>
            <person name="Mitchell T.K."/>
            <person name="Okubara P.A."/>
            <person name="Farman M.L."/>
            <person name="Kohn L.M."/>
            <person name="Birren B."/>
            <person name="Ma L.-J."/>
            <person name="Dean R.A."/>
        </authorList>
    </citation>
    <scope>NUCLEOTIDE SEQUENCE</scope>
    <source>
        <strain evidence="2">R3-111a-1</strain>
    </source>
</reference>
<dbReference type="EnsemblFungi" id="EJT80741">
    <property type="protein sequence ID" value="EJT80741"/>
    <property type="gene ID" value="GGTG_00735"/>
</dbReference>
<proteinExistence type="predicted"/>
<dbReference type="VEuPathDB" id="FungiDB:GGTG_00735"/>
<dbReference type="HOGENOM" id="CLU_2197146_0_0_1"/>
<evidence type="ECO:0000313" key="3">
    <source>
        <dbReference type="Proteomes" id="UP000006039"/>
    </source>
</evidence>
<accession>J3NHJ8</accession>
<reference evidence="2" key="5">
    <citation type="submission" date="2018-04" db="UniProtKB">
        <authorList>
            <consortium name="EnsemblFungi"/>
        </authorList>
    </citation>
    <scope>IDENTIFICATION</scope>
    <source>
        <strain evidence="2">R3-111a-1</strain>
    </source>
</reference>
<gene>
    <name evidence="2" type="primary">20341193</name>
    <name evidence="1" type="ORF">GGTG_00735</name>
</gene>
<dbReference type="SUPFAM" id="SSF51735">
    <property type="entry name" value="NAD(P)-binding Rossmann-fold domains"/>
    <property type="match status" value="1"/>
</dbReference>
<dbReference type="Gene3D" id="3.40.50.720">
    <property type="entry name" value="NAD(P)-binding Rossmann-like Domain"/>
    <property type="match status" value="1"/>
</dbReference>
<protein>
    <submittedName>
        <fullName evidence="1 2">Uncharacterized protein</fullName>
    </submittedName>
</protein>
<dbReference type="InterPro" id="IPR036291">
    <property type="entry name" value="NAD(P)-bd_dom_sf"/>
</dbReference>
<evidence type="ECO:0000313" key="1">
    <source>
        <dbReference type="EMBL" id="EJT80741.1"/>
    </source>
</evidence>
<organism evidence="1">
    <name type="scientific">Gaeumannomyces tritici (strain R3-111a-1)</name>
    <name type="common">Wheat and barley take-all root rot fungus</name>
    <name type="synonym">Gaeumannomyces graminis var. tritici</name>
    <dbReference type="NCBI Taxonomy" id="644352"/>
    <lineage>
        <taxon>Eukaryota</taxon>
        <taxon>Fungi</taxon>
        <taxon>Dikarya</taxon>
        <taxon>Ascomycota</taxon>
        <taxon>Pezizomycotina</taxon>
        <taxon>Sordariomycetes</taxon>
        <taxon>Sordariomycetidae</taxon>
        <taxon>Magnaporthales</taxon>
        <taxon>Magnaporthaceae</taxon>
        <taxon>Gaeumannomyces</taxon>
    </lineage>
</organism>
<dbReference type="EMBL" id="GL385395">
    <property type="protein sequence ID" value="EJT80741.1"/>
    <property type="molecule type" value="Genomic_DNA"/>
</dbReference>
<evidence type="ECO:0000313" key="2">
    <source>
        <dbReference type="EnsemblFungi" id="EJT80741"/>
    </source>
</evidence>
<dbReference type="RefSeq" id="XP_009216750.1">
    <property type="nucleotide sequence ID" value="XM_009218486.1"/>
</dbReference>
<name>J3NHJ8_GAET3</name>
<dbReference type="OrthoDB" id="9876299at2759"/>
<dbReference type="Proteomes" id="UP000006039">
    <property type="component" value="Unassembled WGS sequence"/>
</dbReference>